<gene>
    <name evidence="11" type="ORF">K402DRAFT_417959</name>
</gene>
<keyword evidence="2 8" id="KW-0812">Transmembrane</keyword>
<feature type="transmembrane region" description="Helical" evidence="8">
    <location>
        <begin position="956"/>
        <end position="975"/>
    </location>
</feature>
<keyword evidence="5 8" id="KW-1133">Transmembrane helix</keyword>
<dbReference type="PROSITE" id="PS00211">
    <property type="entry name" value="ABC_TRANSPORTER_1"/>
    <property type="match status" value="1"/>
</dbReference>
<feature type="region of interest" description="Disordered" evidence="7">
    <location>
        <begin position="686"/>
        <end position="712"/>
    </location>
</feature>
<sequence>MQSSTDRDQGPKDSKNRKQTRFASPNIDDAATEKSLQELENEYQHRAGWLSLFSFTTKKQIWILVLGAVLSIIAGLVIPTQAYILGKLFETFASFGGGKISKDVMKSQVSTYCVYLTLLGCASWFFVGGFFMTWMTFGELQAKSAAERIFQGLMGRELAWYDRRKNGVASLMIRVQMHIGDLQIATSQPMGVTFECLATTIGSLGLALYMSWKLTLVIISTVPVAAVAVWYFSRRVQPNIDLQAEKLSEAAKYTTNAFSAIETVKCYNGQAAETWNYARIMRDAGKYYVRQIYWNSLQTGFLRLATLSMFVQGFWYGSTLVSSGKHTPGEVLTNFWAALMATQAFMQILPQVITLEKGRNAANKLGAIIAQLEISEEPIEDYSYATPSVCRGDINLDNVSFAYPSRPEQLALRNASLFFAAGELTFVIGKSGSGKSTIGQLLMRFYEPNEGQIVLDNNRYQKLDTMWIRKNITLVEQTSTLFNEDVFRNVAMGREDYENVATEEVRSAVQFALLESMIGDMPDGYNTMVGDKGKALSGGQRQRMALARAKLRDTPILILDESTSALDYINRTLIMEAIRKWRYGKTTIIITHDISQIQQDDFAYILRDGQVVQEGYRKNMQADKGSHFELFVTASVEAPDMQKKKRIETSRHPFPEDKNKSEAASIAESRLSSDYDPLDDYLTDKETANETSLVSTTFSQRTGASSNRNSTYNPAVVSPFWRVTPPNNANKSPEERQHSMSLAADVAEPVERYLGDRTMKPLPDPKNLENLRARSQLSIDISAANSFGRAEGIPLEELPACSENPPKEAPEGRPQTYTFKEILSTVWPILGWWPRFYLLVAAVSCVIYAASTPCFSFVFSKLLQTYYQTADRTKKATIYSLAVLLIAIVDGIASFLMSSQMQRCGQLWVNALRMTAMKKVLDQPREFFDDEQNSTTRLAECLDHHAEEMQNILGRFVGYIAIAVIMMCLSVVWALVSCWKLTLVGLATAPAMYAITSVFESVSARMDHHVQEAGSEATAIFSETFTNIKTVRSLTLEHHFRRKYFKATRLCLFVGLKRALFAGILFGLAESSMLWVTALLFYYGAVLMATYEFSTPSIIQVFTQLLFGFSGVQSVLAFVPQLSSAREAGTRLLRLVNLPDTSHEHTGSARIPAVGDIKLTKANFTYAARPKQKILSNVSMEIPTASCIAIVGSSGSGKSTIASLLLNLYTTGTSDYTTHPSITLTGRDIRRIHTPTLRNLITIVFQTPVLFPASVAQNIAYGLRRTSKLNALENIRFAAQQAGVDDFVMSLPQGYETIVGEGGLGLSGGQAQRISIARALVRRPNVLILDEATSALDVESAGIVRESIQNLVRGNKERASTIMGSPTTTSTYNHLVATGPFAGAPSLYDERGYGNGYVKNKRATAMTTSTYTSTRTTAQQGMTVIIITHSRDMMAIAERIVMLDHGRVVEEGGYDQLIRKRGEFAKLVYGGAWEVESKEIKRRSLVMMSRSPGIDMGEWETEEEKKAAECSQDEQ</sequence>
<feature type="domain" description="ABC transporter" evidence="9">
    <location>
        <begin position="394"/>
        <end position="633"/>
    </location>
</feature>
<dbReference type="GO" id="GO:0005524">
    <property type="term" value="F:ATP binding"/>
    <property type="evidence" value="ECO:0007669"/>
    <property type="project" value="UniProtKB-KW"/>
</dbReference>
<evidence type="ECO:0000259" key="9">
    <source>
        <dbReference type="PROSITE" id="PS50893"/>
    </source>
</evidence>
<dbReference type="Pfam" id="PF00005">
    <property type="entry name" value="ABC_tran"/>
    <property type="match status" value="2"/>
</dbReference>
<dbReference type="GO" id="GO:0016887">
    <property type="term" value="F:ATP hydrolysis activity"/>
    <property type="evidence" value="ECO:0007669"/>
    <property type="project" value="InterPro"/>
</dbReference>
<dbReference type="InterPro" id="IPR003593">
    <property type="entry name" value="AAA+_ATPase"/>
</dbReference>
<feature type="transmembrane region" description="Helical" evidence="8">
    <location>
        <begin position="61"/>
        <end position="85"/>
    </location>
</feature>
<feature type="transmembrane region" description="Helical" evidence="8">
    <location>
        <begin position="112"/>
        <end position="134"/>
    </location>
</feature>
<feature type="transmembrane region" description="Helical" evidence="8">
    <location>
        <begin position="836"/>
        <end position="858"/>
    </location>
</feature>
<dbReference type="SUPFAM" id="SSF90123">
    <property type="entry name" value="ABC transporter transmembrane region"/>
    <property type="match status" value="2"/>
</dbReference>
<feature type="compositionally biased region" description="Basic and acidic residues" evidence="7">
    <location>
        <begin position="1"/>
        <end position="16"/>
    </location>
</feature>
<dbReference type="PANTHER" id="PTHR43394:SF15">
    <property type="entry name" value="ALPHA-FACTOR-TRANSPORTING ATPASE"/>
    <property type="match status" value="1"/>
</dbReference>
<dbReference type="PROSITE" id="PS50929">
    <property type="entry name" value="ABC_TM1F"/>
    <property type="match status" value="2"/>
</dbReference>
<dbReference type="PANTHER" id="PTHR43394">
    <property type="entry name" value="ATP-DEPENDENT PERMEASE MDL1, MITOCHONDRIAL"/>
    <property type="match status" value="1"/>
</dbReference>
<feature type="transmembrane region" description="Helical" evidence="8">
    <location>
        <begin position="878"/>
        <end position="897"/>
    </location>
</feature>
<keyword evidence="11" id="KW-0378">Hydrolase</keyword>
<feature type="domain" description="ABC transporter" evidence="9">
    <location>
        <begin position="1157"/>
        <end position="1470"/>
    </location>
</feature>
<dbReference type="Gene3D" id="3.40.50.300">
    <property type="entry name" value="P-loop containing nucleotide triphosphate hydrolases"/>
    <property type="match status" value="3"/>
</dbReference>
<keyword evidence="4" id="KW-0067">ATP-binding</keyword>
<evidence type="ECO:0000256" key="6">
    <source>
        <dbReference type="ARBA" id="ARBA00023136"/>
    </source>
</evidence>
<dbReference type="CDD" id="cd18577">
    <property type="entry name" value="ABC_6TM_Pgp_ABCB1_D1_like"/>
    <property type="match status" value="1"/>
</dbReference>
<feature type="domain" description="ABC transmembrane type-1" evidence="10">
    <location>
        <begin position="65"/>
        <end position="357"/>
    </location>
</feature>
<dbReference type="InterPro" id="IPR036640">
    <property type="entry name" value="ABC1_TM_sf"/>
</dbReference>
<dbReference type="SMART" id="SM00382">
    <property type="entry name" value="AAA"/>
    <property type="match status" value="2"/>
</dbReference>
<evidence type="ECO:0000256" key="5">
    <source>
        <dbReference type="ARBA" id="ARBA00022989"/>
    </source>
</evidence>
<dbReference type="GO" id="GO:0090374">
    <property type="term" value="P:oligopeptide export from mitochondrion"/>
    <property type="evidence" value="ECO:0007669"/>
    <property type="project" value="TreeGrafter"/>
</dbReference>
<evidence type="ECO:0000256" key="3">
    <source>
        <dbReference type="ARBA" id="ARBA00022741"/>
    </source>
</evidence>
<evidence type="ECO:0000259" key="10">
    <source>
        <dbReference type="PROSITE" id="PS50929"/>
    </source>
</evidence>
<organism evidence="11 12">
    <name type="scientific">Aulographum hederae CBS 113979</name>
    <dbReference type="NCBI Taxonomy" id="1176131"/>
    <lineage>
        <taxon>Eukaryota</taxon>
        <taxon>Fungi</taxon>
        <taxon>Dikarya</taxon>
        <taxon>Ascomycota</taxon>
        <taxon>Pezizomycotina</taxon>
        <taxon>Dothideomycetes</taxon>
        <taxon>Pleosporomycetidae</taxon>
        <taxon>Aulographales</taxon>
        <taxon>Aulographaceae</taxon>
    </lineage>
</organism>
<dbReference type="Proteomes" id="UP000800041">
    <property type="component" value="Unassembled WGS sequence"/>
</dbReference>
<comment type="subcellular location">
    <subcellularLocation>
        <location evidence="1">Membrane</location>
        <topology evidence="1">Multi-pass membrane protein</topology>
    </subcellularLocation>
</comment>
<feature type="region of interest" description="Disordered" evidence="7">
    <location>
        <begin position="641"/>
        <end position="670"/>
    </location>
</feature>
<feature type="transmembrane region" description="Helical" evidence="8">
    <location>
        <begin position="212"/>
        <end position="232"/>
    </location>
</feature>
<evidence type="ECO:0000256" key="8">
    <source>
        <dbReference type="SAM" id="Phobius"/>
    </source>
</evidence>
<keyword evidence="12" id="KW-1185">Reference proteome</keyword>
<feature type="compositionally biased region" description="Basic and acidic residues" evidence="7">
    <location>
        <begin position="647"/>
        <end position="661"/>
    </location>
</feature>
<evidence type="ECO:0000313" key="11">
    <source>
        <dbReference type="EMBL" id="KAF1990543.1"/>
    </source>
</evidence>
<evidence type="ECO:0000313" key="12">
    <source>
        <dbReference type="Proteomes" id="UP000800041"/>
    </source>
</evidence>
<dbReference type="Gene3D" id="1.20.1560.10">
    <property type="entry name" value="ABC transporter type 1, transmembrane domain"/>
    <property type="match status" value="2"/>
</dbReference>
<dbReference type="InterPro" id="IPR003439">
    <property type="entry name" value="ABC_transporter-like_ATP-bd"/>
</dbReference>
<protein>
    <submittedName>
        <fullName evidence="11">P-loop containing nucleoside triphosphate hydrolase protein</fullName>
    </submittedName>
</protein>
<evidence type="ECO:0000256" key="1">
    <source>
        <dbReference type="ARBA" id="ARBA00004141"/>
    </source>
</evidence>
<feature type="compositionally biased region" description="Polar residues" evidence="7">
    <location>
        <begin position="689"/>
        <end position="712"/>
    </location>
</feature>
<reference evidence="11" key="1">
    <citation type="journal article" date="2020" name="Stud. Mycol.">
        <title>101 Dothideomycetes genomes: a test case for predicting lifestyles and emergence of pathogens.</title>
        <authorList>
            <person name="Haridas S."/>
            <person name="Albert R."/>
            <person name="Binder M."/>
            <person name="Bloem J."/>
            <person name="Labutti K."/>
            <person name="Salamov A."/>
            <person name="Andreopoulos B."/>
            <person name="Baker S."/>
            <person name="Barry K."/>
            <person name="Bills G."/>
            <person name="Bluhm B."/>
            <person name="Cannon C."/>
            <person name="Castanera R."/>
            <person name="Culley D."/>
            <person name="Daum C."/>
            <person name="Ezra D."/>
            <person name="Gonzalez J."/>
            <person name="Henrissat B."/>
            <person name="Kuo A."/>
            <person name="Liang C."/>
            <person name="Lipzen A."/>
            <person name="Lutzoni F."/>
            <person name="Magnuson J."/>
            <person name="Mondo S."/>
            <person name="Nolan M."/>
            <person name="Ohm R."/>
            <person name="Pangilinan J."/>
            <person name="Park H.-J."/>
            <person name="Ramirez L."/>
            <person name="Alfaro M."/>
            <person name="Sun H."/>
            <person name="Tritt A."/>
            <person name="Yoshinaga Y."/>
            <person name="Zwiers L.-H."/>
            <person name="Turgeon B."/>
            <person name="Goodwin S."/>
            <person name="Spatafora J."/>
            <person name="Crous P."/>
            <person name="Grigoriev I."/>
        </authorList>
    </citation>
    <scope>NUCLEOTIDE SEQUENCE</scope>
    <source>
        <strain evidence="11">CBS 113979</strain>
    </source>
</reference>
<dbReference type="InterPro" id="IPR027417">
    <property type="entry name" value="P-loop_NTPase"/>
</dbReference>
<dbReference type="SUPFAM" id="SSF52540">
    <property type="entry name" value="P-loop containing nucleoside triphosphate hydrolases"/>
    <property type="match status" value="3"/>
</dbReference>
<keyword evidence="3" id="KW-0547">Nucleotide-binding</keyword>
<dbReference type="InterPro" id="IPR039421">
    <property type="entry name" value="Type_1_exporter"/>
</dbReference>
<feature type="transmembrane region" description="Helical" evidence="8">
    <location>
        <begin position="1050"/>
        <end position="1068"/>
    </location>
</feature>
<dbReference type="EMBL" id="ML977142">
    <property type="protein sequence ID" value="KAF1990543.1"/>
    <property type="molecule type" value="Genomic_DNA"/>
</dbReference>
<name>A0A6G1HBD6_9PEZI</name>
<proteinExistence type="predicted"/>
<dbReference type="Pfam" id="PF00664">
    <property type="entry name" value="ABC_membrane"/>
    <property type="match status" value="2"/>
</dbReference>
<dbReference type="CDD" id="cd18578">
    <property type="entry name" value="ABC_6TM_Pgp_ABCB1_D2_like"/>
    <property type="match status" value="1"/>
</dbReference>
<dbReference type="GO" id="GO:0005743">
    <property type="term" value="C:mitochondrial inner membrane"/>
    <property type="evidence" value="ECO:0007669"/>
    <property type="project" value="TreeGrafter"/>
</dbReference>
<feature type="region of interest" description="Disordered" evidence="7">
    <location>
        <begin position="1496"/>
        <end position="1515"/>
    </location>
</feature>
<feature type="region of interest" description="Disordered" evidence="7">
    <location>
        <begin position="1"/>
        <end position="26"/>
    </location>
</feature>
<keyword evidence="6 8" id="KW-0472">Membrane</keyword>
<dbReference type="FunFam" id="3.40.50.300:FF:001471">
    <property type="entry name" value="P-loop containing nucleoside triphosphate hydrolase protein"/>
    <property type="match status" value="1"/>
</dbReference>
<dbReference type="InterPro" id="IPR011527">
    <property type="entry name" value="ABC1_TM_dom"/>
</dbReference>
<feature type="transmembrane region" description="Helical" evidence="8">
    <location>
        <begin position="1074"/>
        <end position="1091"/>
    </location>
</feature>
<dbReference type="GO" id="GO:0015421">
    <property type="term" value="F:ABC-type oligopeptide transporter activity"/>
    <property type="evidence" value="ECO:0007669"/>
    <property type="project" value="TreeGrafter"/>
</dbReference>
<evidence type="ECO:0000256" key="4">
    <source>
        <dbReference type="ARBA" id="ARBA00022840"/>
    </source>
</evidence>
<evidence type="ECO:0000256" key="2">
    <source>
        <dbReference type="ARBA" id="ARBA00022692"/>
    </source>
</evidence>
<evidence type="ECO:0000256" key="7">
    <source>
        <dbReference type="SAM" id="MobiDB-lite"/>
    </source>
</evidence>
<feature type="transmembrane region" description="Helical" evidence="8">
    <location>
        <begin position="1098"/>
        <end position="1119"/>
    </location>
</feature>
<accession>A0A6G1HBD6</accession>
<dbReference type="PROSITE" id="PS50893">
    <property type="entry name" value="ABC_TRANSPORTER_2"/>
    <property type="match status" value="2"/>
</dbReference>
<feature type="domain" description="ABC transmembrane type-1" evidence="10">
    <location>
        <begin position="839"/>
        <end position="1124"/>
    </location>
</feature>
<dbReference type="OrthoDB" id="6500128at2759"/>
<dbReference type="InterPro" id="IPR017871">
    <property type="entry name" value="ABC_transporter-like_CS"/>
</dbReference>